<keyword evidence="1" id="KW-1133">Transmembrane helix</keyword>
<dbReference type="RefSeq" id="WP_011646322.1">
    <property type="nucleotide sequence ID" value="NZ_ARYI01000002.1"/>
</dbReference>
<gene>
    <name evidence="2" type="ORF">HHI_03192</name>
</gene>
<sequence>MDFSSWQTWALIAVGVLVVLWLIGAIFGDKDTAKPAPRPESGRGDPLAVQAATLAAISARAMNFDRDMYIDDMTADQLEDEHVWRTAFITAYNIVWNLGPQKDNPFEKICTAITGRPADPQLAGLSEYYFDTVYEPMMAVPDDRYWDEELIALKDQWTTQKREQILLAALIPLHMANELHIAIRDAPIPEGETGGAHLMPHIDRVGEAFFGVEAPERMDTLRAQAAQMANTIEF</sequence>
<protein>
    <submittedName>
        <fullName evidence="2">Uncharacterized protein</fullName>
    </submittedName>
</protein>
<evidence type="ECO:0000256" key="1">
    <source>
        <dbReference type="SAM" id="Phobius"/>
    </source>
</evidence>
<dbReference type="AlphaFoldDB" id="A0A059FYG4"/>
<evidence type="ECO:0000313" key="3">
    <source>
        <dbReference type="Proteomes" id="UP000025061"/>
    </source>
</evidence>
<evidence type="ECO:0000313" key="2">
    <source>
        <dbReference type="EMBL" id="KCZ95743.1"/>
    </source>
</evidence>
<keyword evidence="3" id="KW-1185">Reference proteome</keyword>
<dbReference type="EMBL" id="ARYI01000002">
    <property type="protein sequence ID" value="KCZ95743.1"/>
    <property type="molecule type" value="Genomic_DNA"/>
</dbReference>
<keyword evidence="1" id="KW-0812">Transmembrane</keyword>
<keyword evidence="1" id="KW-0472">Membrane</keyword>
<name>A0A059FYG4_9PROT</name>
<comment type="caution">
    <text evidence="2">The sequence shown here is derived from an EMBL/GenBank/DDBJ whole genome shotgun (WGS) entry which is preliminary data.</text>
</comment>
<dbReference type="PATRIC" id="fig|1280951.3.peg.644"/>
<dbReference type="Proteomes" id="UP000025061">
    <property type="component" value="Unassembled WGS sequence"/>
</dbReference>
<organism evidence="2 3">
    <name type="scientific">Hyphomonas hirschiana VP5</name>
    <dbReference type="NCBI Taxonomy" id="1280951"/>
    <lineage>
        <taxon>Bacteria</taxon>
        <taxon>Pseudomonadati</taxon>
        <taxon>Pseudomonadota</taxon>
        <taxon>Alphaproteobacteria</taxon>
        <taxon>Hyphomonadales</taxon>
        <taxon>Hyphomonadaceae</taxon>
        <taxon>Hyphomonas</taxon>
    </lineage>
</organism>
<feature type="transmembrane region" description="Helical" evidence="1">
    <location>
        <begin position="6"/>
        <end position="28"/>
    </location>
</feature>
<proteinExistence type="predicted"/>
<accession>A0A059FYG4</accession>
<reference evidence="2 3" key="1">
    <citation type="submission" date="2013-04" db="EMBL/GenBank/DDBJ databases">
        <title>Hyphomonas hirschiana VP5 Genome Sequencing.</title>
        <authorList>
            <person name="Lai Q."/>
            <person name="Shao Z."/>
        </authorList>
    </citation>
    <scope>NUCLEOTIDE SEQUENCE [LARGE SCALE GENOMIC DNA]</scope>
    <source>
        <strain evidence="2 3">VP5</strain>
    </source>
</reference>